<reference evidence="5 6" key="1">
    <citation type="submission" date="2018-05" db="EMBL/GenBank/DDBJ databases">
        <title>Streptomyces venezuelae.</title>
        <authorList>
            <person name="Kim W."/>
            <person name="Lee N."/>
            <person name="Cho B.-K."/>
        </authorList>
    </citation>
    <scope>NUCLEOTIDE SEQUENCE [LARGE SCALE GENOMIC DNA]</scope>
    <source>
        <strain evidence="5 6">ATCC 14584</strain>
    </source>
</reference>
<protein>
    <submittedName>
        <fullName evidence="5">SAM-dependent methyltransferase</fullName>
    </submittedName>
</protein>
<evidence type="ECO:0000256" key="1">
    <source>
        <dbReference type="ARBA" id="ARBA00022603"/>
    </source>
</evidence>
<dbReference type="GO" id="GO:0008168">
    <property type="term" value="F:methyltransferase activity"/>
    <property type="evidence" value="ECO:0007669"/>
    <property type="project" value="UniProtKB-KW"/>
</dbReference>
<feature type="domain" description="Methyltransferase" evidence="4">
    <location>
        <begin position="49"/>
        <end position="140"/>
    </location>
</feature>
<keyword evidence="2 5" id="KW-0808">Transferase</keyword>
<evidence type="ECO:0000256" key="3">
    <source>
        <dbReference type="ARBA" id="ARBA00022691"/>
    </source>
</evidence>
<evidence type="ECO:0000313" key="5">
    <source>
        <dbReference type="EMBL" id="QES38659.1"/>
    </source>
</evidence>
<dbReference type="SUPFAM" id="SSF53335">
    <property type="entry name" value="S-adenosyl-L-methionine-dependent methyltransferases"/>
    <property type="match status" value="1"/>
</dbReference>
<dbReference type="OrthoDB" id="9765084at2"/>
<dbReference type="Pfam" id="PF13649">
    <property type="entry name" value="Methyltransf_25"/>
    <property type="match status" value="1"/>
</dbReference>
<dbReference type="Proteomes" id="UP000322927">
    <property type="component" value="Chromosome"/>
</dbReference>
<dbReference type="InterPro" id="IPR041698">
    <property type="entry name" value="Methyltransf_25"/>
</dbReference>
<dbReference type="CDD" id="cd02440">
    <property type="entry name" value="AdoMet_MTases"/>
    <property type="match status" value="1"/>
</dbReference>
<dbReference type="PANTHER" id="PTHR43464:SF19">
    <property type="entry name" value="UBIQUINONE BIOSYNTHESIS O-METHYLTRANSFERASE, MITOCHONDRIAL"/>
    <property type="match status" value="1"/>
</dbReference>
<dbReference type="PANTHER" id="PTHR43464">
    <property type="entry name" value="METHYLTRANSFERASE"/>
    <property type="match status" value="1"/>
</dbReference>
<dbReference type="RefSeq" id="WP_150220835.1">
    <property type="nucleotide sequence ID" value="NZ_CP029192.1"/>
</dbReference>
<dbReference type="Gene3D" id="3.40.50.150">
    <property type="entry name" value="Vaccinia Virus protein VP39"/>
    <property type="match status" value="1"/>
</dbReference>
<organism evidence="5 6">
    <name type="scientific">Streptomyces venezuelae</name>
    <dbReference type="NCBI Taxonomy" id="54571"/>
    <lineage>
        <taxon>Bacteria</taxon>
        <taxon>Bacillati</taxon>
        <taxon>Actinomycetota</taxon>
        <taxon>Actinomycetes</taxon>
        <taxon>Kitasatosporales</taxon>
        <taxon>Streptomycetaceae</taxon>
        <taxon>Streptomyces</taxon>
    </lineage>
</organism>
<evidence type="ECO:0000256" key="2">
    <source>
        <dbReference type="ARBA" id="ARBA00022679"/>
    </source>
</evidence>
<evidence type="ECO:0000259" key="4">
    <source>
        <dbReference type="Pfam" id="PF13649"/>
    </source>
</evidence>
<sequence>MVMTPEGAYIGRSFDSLGLKYEQAFADQRQNQIDAVDELSNRLARGSRVLDVGCASGRPTSEQLCANGMDVTGIDVSRVMLAHARRQVPAGRFVLADLFGDTTGLGVYDAAVCLYCLVNLSEARFVDGLRRLAGRVRPGGILLVAVPEFEGTEEEVRFVDWTYQPQRCLSEDVRRYAELAGLDIERVDVHAEPPSPGRPNPGNSLYLWASTRTT</sequence>
<dbReference type="InterPro" id="IPR029063">
    <property type="entry name" value="SAM-dependent_MTases_sf"/>
</dbReference>
<keyword evidence="1 5" id="KW-0489">Methyltransferase</keyword>
<evidence type="ECO:0000313" key="6">
    <source>
        <dbReference type="Proteomes" id="UP000322927"/>
    </source>
</evidence>
<name>A0A5P2CD30_STRVZ</name>
<gene>
    <name evidence="5" type="ORF">DEJ48_39420</name>
</gene>
<keyword evidence="3" id="KW-0949">S-adenosyl-L-methionine</keyword>
<proteinExistence type="predicted"/>
<accession>A0A5P2CD30</accession>
<dbReference type="AlphaFoldDB" id="A0A5P2CD30"/>
<dbReference type="GO" id="GO:0032259">
    <property type="term" value="P:methylation"/>
    <property type="evidence" value="ECO:0007669"/>
    <property type="project" value="UniProtKB-KW"/>
</dbReference>
<dbReference type="EMBL" id="CP029192">
    <property type="protein sequence ID" value="QES38659.1"/>
    <property type="molecule type" value="Genomic_DNA"/>
</dbReference>